<keyword evidence="3" id="KW-1185">Reference proteome</keyword>
<name>A0A7X5YN45_9CAUL</name>
<dbReference type="PROSITE" id="PS51819">
    <property type="entry name" value="VOC"/>
    <property type="match status" value="1"/>
</dbReference>
<dbReference type="AlphaFoldDB" id="A0A7X5YN45"/>
<dbReference type="Pfam" id="PF00903">
    <property type="entry name" value="Glyoxalase"/>
    <property type="match status" value="1"/>
</dbReference>
<dbReference type="InterPro" id="IPR004360">
    <property type="entry name" value="Glyas_Fos-R_dOase_dom"/>
</dbReference>
<dbReference type="RefSeq" id="WP_168049115.1">
    <property type="nucleotide sequence ID" value="NZ_JAATJM010000002.1"/>
</dbReference>
<reference evidence="2 3" key="1">
    <citation type="submission" date="2020-03" db="EMBL/GenBank/DDBJ databases">
        <title>Genomic Encyclopedia of Type Strains, Phase IV (KMG-IV): sequencing the most valuable type-strain genomes for metagenomic binning, comparative biology and taxonomic classification.</title>
        <authorList>
            <person name="Goeker M."/>
        </authorList>
    </citation>
    <scope>NUCLEOTIDE SEQUENCE [LARGE SCALE GENOMIC DNA]</scope>
    <source>
        <strain evidence="2 3">DSM 4736</strain>
    </source>
</reference>
<accession>A0A7X5YN45</accession>
<dbReference type="PANTHER" id="PTHR34109:SF1">
    <property type="entry name" value="VOC DOMAIN-CONTAINING PROTEIN"/>
    <property type="match status" value="1"/>
</dbReference>
<dbReference type="Gene3D" id="3.10.180.10">
    <property type="entry name" value="2,3-Dihydroxybiphenyl 1,2-Dioxygenase, domain 1"/>
    <property type="match status" value="1"/>
</dbReference>
<dbReference type="EMBL" id="JAATJM010000002">
    <property type="protein sequence ID" value="NJC42719.1"/>
    <property type="molecule type" value="Genomic_DNA"/>
</dbReference>
<protein>
    <submittedName>
        <fullName evidence="2">PhnB protein</fullName>
    </submittedName>
</protein>
<sequence>MNEPVNAPKPLTGVTPYLSIPSRGGQAAAEFYARAFGAVEVRRQVADDGERLIHAHLHINGGSIMLSDEFPEYGGEQDVAPKGVTVHLQVDDADEWWNRALLAGAVPVFPLADQFWGDRYGQLKDPFGHCWSIGGPIKAG</sequence>
<comment type="caution">
    <text evidence="2">The sequence shown here is derived from an EMBL/GenBank/DDBJ whole genome shotgun (WGS) entry which is preliminary data.</text>
</comment>
<dbReference type="Proteomes" id="UP000587415">
    <property type="component" value="Unassembled WGS sequence"/>
</dbReference>
<feature type="domain" description="VOC" evidence="1">
    <location>
        <begin position="13"/>
        <end position="136"/>
    </location>
</feature>
<dbReference type="SUPFAM" id="SSF54593">
    <property type="entry name" value="Glyoxalase/Bleomycin resistance protein/Dihydroxybiphenyl dioxygenase"/>
    <property type="match status" value="1"/>
</dbReference>
<evidence type="ECO:0000313" key="3">
    <source>
        <dbReference type="Proteomes" id="UP000587415"/>
    </source>
</evidence>
<dbReference type="PANTHER" id="PTHR34109">
    <property type="entry name" value="BNAUNNG04460D PROTEIN-RELATED"/>
    <property type="match status" value="1"/>
</dbReference>
<organism evidence="2 3">
    <name type="scientific">Brevundimonas alba</name>
    <dbReference type="NCBI Taxonomy" id="74314"/>
    <lineage>
        <taxon>Bacteria</taxon>
        <taxon>Pseudomonadati</taxon>
        <taxon>Pseudomonadota</taxon>
        <taxon>Alphaproteobacteria</taxon>
        <taxon>Caulobacterales</taxon>
        <taxon>Caulobacteraceae</taxon>
        <taxon>Brevundimonas</taxon>
    </lineage>
</organism>
<evidence type="ECO:0000313" key="2">
    <source>
        <dbReference type="EMBL" id="NJC42719.1"/>
    </source>
</evidence>
<dbReference type="InterPro" id="IPR029068">
    <property type="entry name" value="Glyas_Bleomycin-R_OHBP_Dase"/>
</dbReference>
<proteinExistence type="predicted"/>
<evidence type="ECO:0000259" key="1">
    <source>
        <dbReference type="PROSITE" id="PS51819"/>
    </source>
</evidence>
<gene>
    <name evidence="2" type="ORF">GGQ87_003014</name>
</gene>
<dbReference type="CDD" id="cd07246">
    <property type="entry name" value="VOC_like"/>
    <property type="match status" value="1"/>
</dbReference>
<dbReference type="InterPro" id="IPR037523">
    <property type="entry name" value="VOC_core"/>
</dbReference>